<evidence type="ECO:0000313" key="8">
    <source>
        <dbReference type="EMBL" id="SAM02247.1"/>
    </source>
</evidence>
<dbReference type="OrthoDB" id="427795at2759"/>
<dbReference type="STRING" id="4829.A0A168PEH8"/>
<evidence type="ECO:0000313" key="9">
    <source>
        <dbReference type="Proteomes" id="UP000078561"/>
    </source>
</evidence>
<dbReference type="FunCoup" id="A0A168PEH8">
    <property type="interactions" value="1090"/>
</dbReference>
<dbReference type="Proteomes" id="UP000078561">
    <property type="component" value="Unassembled WGS sequence"/>
</dbReference>
<dbReference type="Pfam" id="PF12265">
    <property type="entry name" value="CAF1C_H4-bd"/>
    <property type="match status" value="1"/>
</dbReference>
<dbReference type="InterPro" id="IPR036322">
    <property type="entry name" value="WD40_repeat_dom_sf"/>
</dbReference>
<feature type="repeat" description="WD" evidence="6">
    <location>
        <begin position="265"/>
        <end position="301"/>
    </location>
</feature>
<dbReference type="InterPro" id="IPR019775">
    <property type="entry name" value="WD40_repeat_CS"/>
</dbReference>
<dbReference type="InParanoid" id="A0A168PEH8"/>
<dbReference type="OMA" id="PHEEGCL"/>
<proteinExistence type="predicted"/>
<dbReference type="GO" id="GO:0005634">
    <property type="term" value="C:nucleus"/>
    <property type="evidence" value="ECO:0007669"/>
    <property type="project" value="UniProtKB-SubCell"/>
</dbReference>
<feature type="repeat" description="WD" evidence="6">
    <location>
        <begin position="309"/>
        <end position="343"/>
    </location>
</feature>
<dbReference type="InterPro" id="IPR020472">
    <property type="entry name" value="WD40_PAC1"/>
</dbReference>
<dbReference type="InterPro" id="IPR015943">
    <property type="entry name" value="WD40/YVTN_repeat-like_dom_sf"/>
</dbReference>
<dbReference type="PROSITE" id="PS50294">
    <property type="entry name" value="WD_REPEATS_REGION"/>
    <property type="match status" value="3"/>
</dbReference>
<evidence type="ECO:0000256" key="3">
    <source>
        <dbReference type="ARBA" id="ARBA00022737"/>
    </source>
</evidence>
<dbReference type="Gene3D" id="2.130.10.10">
    <property type="entry name" value="YVTN repeat-like/Quinoprotein amine dehydrogenase"/>
    <property type="match status" value="1"/>
</dbReference>
<comment type="subcellular location">
    <subcellularLocation>
        <location evidence="1">Nucleus</location>
    </subcellularLocation>
</comment>
<feature type="domain" description="Histone-binding protein RBBP4-like N-terminal" evidence="7">
    <location>
        <begin position="18"/>
        <end position="87"/>
    </location>
</feature>
<evidence type="ECO:0000256" key="5">
    <source>
        <dbReference type="ARBA" id="ARBA00023242"/>
    </source>
</evidence>
<feature type="repeat" description="WD" evidence="6">
    <location>
        <begin position="219"/>
        <end position="254"/>
    </location>
</feature>
<reference evidence="8" key="1">
    <citation type="submission" date="2016-04" db="EMBL/GenBank/DDBJ databases">
        <authorList>
            <person name="Evans L.H."/>
            <person name="Alamgir A."/>
            <person name="Owens N."/>
            <person name="Weber N.D."/>
            <person name="Virtaneva K."/>
            <person name="Barbian K."/>
            <person name="Babar A."/>
            <person name="Rosenke K."/>
        </authorList>
    </citation>
    <scope>NUCLEOTIDE SEQUENCE [LARGE SCALE GENOMIC DNA]</scope>
    <source>
        <strain evidence="8">CBS 101.48</strain>
    </source>
</reference>
<keyword evidence="9" id="KW-1185">Reference proteome</keyword>
<protein>
    <recommendedName>
        <fullName evidence="7">Histone-binding protein RBBP4-like N-terminal domain-containing protein</fullName>
    </recommendedName>
</protein>
<dbReference type="EMBL" id="LT553750">
    <property type="protein sequence ID" value="SAM02247.1"/>
    <property type="molecule type" value="Genomic_DNA"/>
</dbReference>
<dbReference type="AlphaFoldDB" id="A0A168PEH8"/>
<keyword evidence="2 6" id="KW-0853">WD repeat</keyword>
<keyword evidence="3" id="KW-0677">Repeat</keyword>
<evidence type="ECO:0000256" key="6">
    <source>
        <dbReference type="PROSITE-ProRule" id="PRU00221"/>
    </source>
</evidence>
<dbReference type="Pfam" id="PF00400">
    <property type="entry name" value="WD40"/>
    <property type="match status" value="4"/>
</dbReference>
<evidence type="ECO:0000259" key="7">
    <source>
        <dbReference type="Pfam" id="PF12265"/>
    </source>
</evidence>
<dbReference type="GO" id="GO:0006325">
    <property type="term" value="P:chromatin organization"/>
    <property type="evidence" value="ECO:0007669"/>
    <property type="project" value="UniProtKB-KW"/>
</dbReference>
<dbReference type="SMART" id="SM00320">
    <property type="entry name" value="WD40"/>
    <property type="match status" value="6"/>
</dbReference>
<gene>
    <name evidence="8" type="primary">ABSGL_08018.1 scaffold 9429</name>
</gene>
<dbReference type="PRINTS" id="PR00320">
    <property type="entry name" value="GPROTEINBRPT"/>
</dbReference>
<keyword evidence="4" id="KW-0156">Chromatin regulator</keyword>
<dbReference type="PROSITE" id="PS00678">
    <property type="entry name" value="WD_REPEATS_1"/>
    <property type="match status" value="2"/>
</dbReference>
<keyword evidence="5" id="KW-0539">Nucleus</keyword>
<name>A0A168PEH8_ABSGL</name>
<accession>A0A168PEH8</accession>
<evidence type="ECO:0000256" key="4">
    <source>
        <dbReference type="ARBA" id="ARBA00022853"/>
    </source>
</evidence>
<dbReference type="InterPro" id="IPR050459">
    <property type="entry name" value="WD_repeat_RBAP46/RBAP48/MSI1"/>
</dbReference>
<feature type="repeat" description="WD" evidence="6">
    <location>
        <begin position="366"/>
        <end position="402"/>
    </location>
</feature>
<organism evidence="8">
    <name type="scientific">Absidia glauca</name>
    <name type="common">Pin mould</name>
    <dbReference type="NCBI Taxonomy" id="4829"/>
    <lineage>
        <taxon>Eukaryota</taxon>
        <taxon>Fungi</taxon>
        <taxon>Fungi incertae sedis</taxon>
        <taxon>Mucoromycota</taxon>
        <taxon>Mucoromycotina</taxon>
        <taxon>Mucoromycetes</taxon>
        <taxon>Mucorales</taxon>
        <taxon>Cunninghamellaceae</taxon>
        <taxon>Absidia</taxon>
    </lineage>
</organism>
<dbReference type="InterPro" id="IPR001680">
    <property type="entry name" value="WD40_rpt"/>
</dbReference>
<sequence length="419" mass="47459">MEKAPQRTEEETEKLINEEYKLWKKNSPFLYDLVITHALKWPSLTCQWLPDVESVPDKGYRVQRLLLGTHTNDEDPNYLQIASVRSPENLDVKKYEESIKDLDPSETHIKITQRILHDGEVNRARYQFQHPDIVATKSRSGDVYLFDCSTYGAEPAPGEKFNPTLRLKGHDKEGYGLAWNPHSAKVNHLLSAGFDSVICEWDINASNQDNKELQPLRVYKGHTAGVEDVAWHSQADHLFASVGDDKRLMIWDTRKTGKENPVQNVVAHDAEVNCVAFAPQSEWTLATGSGDRTAAIWDLRNLTEKIHTLASHQSEILQLAWSPHHDTVLATAGNDRRVLVWDIARVGEEQTPEDAEDGPPELMFMHGGHTNKISDFDWNPSQPWNLASTAEDNIVQVWQMASHIYASNGTDAPVDKMEE</sequence>
<dbReference type="PANTHER" id="PTHR22850">
    <property type="entry name" value="WD40 REPEAT FAMILY"/>
    <property type="match status" value="1"/>
</dbReference>
<evidence type="ECO:0000256" key="2">
    <source>
        <dbReference type="ARBA" id="ARBA00022574"/>
    </source>
</evidence>
<evidence type="ECO:0000256" key="1">
    <source>
        <dbReference type="ARBA" id="ARBA00004123"/>
    </source>
</evidence>
<dbReference type="PROSITE" id="PS50082">
    <property type="entry name" value="WD_REPEATS_2"/>
    <property type="match status" value="5"/>
</dbReference>
<dbReference type="InterPro" id="IPR022052">
    <property type="entry name" value="Histone-bd_RBBP4-like_N"/>
</dbReference>
<dbReference type="SUPFAM" id="SSF50978">
    <property type="entry name" value="WD40 repeat-like"/>
    <property type="match status" value="1"/>
</dbReference>
<feature type="repeat" description="WD" evidence="6">
    <location>
        <begin position="167"/>
        <end position="211"/>
    </location>
</feature>